<evidence type="ECO:0000256" key="3">
    <source>
        <dbReference type="ARBA" id="ARBA00023163"/>
    </source>
</evidence>
<dbReference type="SUPFAM" id="SSF47413">
    <property type="entry name" value="lambda repressor-like DNA-binding domains"/>
    <property type="match status" value="1"/>
</dbReference>
<dbReference type="InterPro" id="IPR000843">
    <property type="entry name" value="HTH_LacI"/>
</dbReference>
<dbReference type="SMART" id="SM00354">
    <property type="entry name" value="HTH_LACI"/>
    <property type="match status" value="1"/>
</dbReference>
<keyword evidence="2" id="KW-0238">DNA-binding</keyword>
<evidence type="ECO:0000256" key="1">
    <source>
        <dbReference type="ARBA" id="ARBA00023015"/>
    </source>
</evidence>
<dbReference type="CDD" id="cd01392">
    <property type="entry name" value="HTH_LacI"/>
    <property type="match status" value="1"/>
</dbReference>
<feature type="region of interest" description="Disordered" evidence="4">
    <location>
        <begin position="312"/>
        <end position="331"/>
    </location>
</feature>
<dbReference type="Gene3D" id="3.40.50.2300">
    <property type="match status" value="2"/>
</dbReference>
<evidence type="ECO:0000256" key="4">
    <source>
        <dbReference type="SAM" id="MobiDB-lite"/>
    </source>
</evidence>
<keyword evidence="3" id="KW-0804">Transcription</keyword>
<reference evidence="6 7" key="1">
    <citation type="submission" date="2019-08" db="EMBL/GenBank/DDBJ databases">
        <authorList>
            <person name="Dong K."/>
        </authorList>
    </citation>
    <scope>NUCLEOTIDE SEQUENCE [LARGE SCALE GENOMIC DNA]</scope>
    <source>
        <strain evidence="6 7">JCM14558</strain>
    </source>
</reference>
<dbReference type="AlphaFoldDB" id="A0A5C8HW28"/>
<evidence type="ECO:0000259" key="5">
    <source>
        <dbReference type="PROSITE" id="PS50932"/>
    </source>
</evidence>
<dbReference type="PROSITE" id="PS50932">
    <property type="entry name" value="HTH_LACI_2"/>
    <property type="match status" value="1"/>
</dbReference>
<dbReference type="SUPFAM" id="SSF53822">
    <property type="entry name" value="Periplasmic binding protein-like I"/>
    <property type="match status" value="1"/>
</dbReference>
<organism evidence="6 7">
    <name type="scientific">Microbacterium hatanonis</name>
    <dbReference type="NCBI Taxonomy" id="404366"/>
    <lineage>
        <taxon>Bacteria</taxon>
        <taxon>Bacillati</taxon>
        <taxon>Actinomycetota</taxon>
        <taxon>Actinomycetes</taxon>
        <taxon>Micrococcales</taxon>
        <taxon>Microbacteriaceae</taxon>
        <taxon>Microbacterium</taxon>
    </lineage>
</organism>
<keyword evidence="1" id="KW-0805">Transcription regulation</keyword>
<dbReference type="EMBL" id="VRSV01000002">
    <property type="protein sequence ID" value="TXK09482.1"/>
    <property type="molecule type" value="Genomic_DNA"/>
</dbReference>
<dbReference type="CDD" id="cd06267">
    <property type="entry name" value="PBP1_LacI_sugar_binding-like"/>
    <property type="match status" value="1"/>
</dbReference>
<evidence type="ECO:0000256" key="2">
    <source>
        <dbReference type="ARBA" id="ARBA00023125"/>
    </source>
</evidence>
<sequence length="331" mass="35128">MEQRELSKRVTAADVARSLGLSRATVGFVLNNTAGQTISEATRRRVIAEAERLGYRPHQAARALASGQSRIVLLVLPDWPIDHSIRVHLDEASIVLDRAGYSLVTTTPHADGHAPPLWETLNPDVVMGLLPFTAKTLAQMRRRGVRRIVPDAPASPAPAEGGDGFALGPRAQVEHLRGRGYRRLAFAGSPDPRLSGLVAERRALAHRSADRLSDVDLVADADISPDTVASVLSDWVRDGVDGVVAYNDDIAALLVGTALRSGIAVPEQIAVIGHDDTPVASLFVPALSSIRIDSAGLGRYLAEVALAAIDGRPTPPPGRAGEATVAHRETT</sequence>
<dbReference type="InterPro" id="IPR010982">
    <property type="entry name" value="Lambda_DNA-bd_dom_sf"/>
</dbReference>
<dbReference type="PANTHER" id="PTHR30146:SF153">
    <property type="entry name" value="LACTOSE OPERON REPRESSOR"/>
    <property type="match status" value="1"/>
</dbReference>
<dbReference type="InterPro" id="IPR028082">
    <property type="entry name" value="Peripla_BP_I"/>
</dbReference>
<dbReference type="Pfam" id="PF13377">
    <property type="entry name" value="Peripla_BP_3"/>
    <property type="match status" value="1"/>
</dbReference>
<dbReference type="GO" id="GO:0003700">
    <property type="term" value="F:DNA-binding transcription factor activity"/>
    <property type="evidence" value="ECO:0007669"/>
    <property type="project" value="TreeGrafter"/>
</dbReference>
<dbReference type="RefSeq" id="WP_147894695.1">
    <property type="nucleotide sequence ID" value="NZ_BAAANR010000001.1"/>
</dbReference>
<feature type="domain" description="HTH lacI-type" evidence="5">
    <location>
        <begin position="10"/>
        <end position="66"/>
    </location>
</feature>
<evidence type="ECO:0000313" key="6">
    <source>
        <dbReference type="EMBL" id="TXK09482.1"/>
    </source>
</evidence>
<accession>A0A5C8HW28</accession>
<proteinExistence type="predicted"/>
<dbReference type="InterPro" id="IPR046335">
    <property type="entry name" value="LacI/GalR-like_sensor"/>
</dbReference>
<dbReference type="Pfam" id="PF00356">
    <property type="entry name" value="LacI"/>
    <property type="match status" value="1"/>
</dbReference>
<protein>
    <submittedName>
        <fullName evidence="6">LacI family transcriptional regulator</fullName>
    </submittedName>
</protein>
<name>A0A5C8HW28_9MICO</name>
<dbReference type="PANTHER" id="PTHR30146">
    <property type="entry name" value="LACI-RELATED TRANSCRIPTIONAL REPRESSOR"/>
    <property type="match status" value="1"/>
</dbReference>
<dbReference type="Proteomes" id="UP000321034">
    <property type="component" value="Unassembled WGS sequence"/>
</dbReference>
<comment type="caution">
    <text evidence="6">The sequence shown here is derived from an EMBL/GenBank/DDBJ whole genome shotgun (WGS) entry which is preliminary data.</text>
</comment>
<gene>
    <name evidence="6" type="ORF">FVP77_11170</name>
</gene>
<dbReference type="Gene3D" id="1.10.260.40">
    <property type="entry name" value="lambda repressor-like DNA-binding domains"/>
    <property type="match status" value="1"/>
</dbReference>
<keyword evidence="7" id="KW-1185">Reference proteome</keyword>
<dbReference type="GO" id="GO:0000976">
    <property type="term" value="F:transcription cis-regulatory region binding"/>
    <property type="evidence" value="ECO:0007669"/>
    <property type="project" value="TreeGrafter"/>
</dbReference>
<evidence type="ECO:0000313" key="7">
    <source>
        <dbReference type="Proteomes" id="UP000321034"/>
    </source>
</evidence>
<dbReference type="OrthoDB" id="3288692at2"/>